<gene>
    <name evidence="1" type="ORF">Adastra189</name>
</gene>
<name>A0AAU8BCV8_9CAUD</name>
<accession>A0AAU8BCV8</accession>
<organism evidence="1">
    <name type="scientific">Bacillus phage Adastra</name>
    <dbReference type="NCBI Taxonomy" id="3143958"/>
    <lineage>
        <taxon>Viruses</taxon>
        <taxon>Duplodnaviria</taxon>
        <taxon>Heunggongvirae</taxon>
        <taxon>Uroviricota</taxon>
        <taxon>Caudoviricetes</taxon>
        <taxon>Herelleviridae</taxon>
        <taxon>Spounavirinae</taxon>
        <taxon>Okubovirus</taxon>
    </lineage>
</organism>
<proteinExistence type="predicted"/>
<reference evidence="1" key="1">
    <citation type="submission" date="2024-05" db="EMBL/GenBank/DDBJ databases">
        <authorList>
            <person name="Herbig A.F."/>
            <person name="Pendergrass E.L."/>
        </authorList>
    </citation>
    <scope>NUCLEOTIDE SEQUENCE</scope>
</reference>
<evidence type="ECO:0000313" key="1">
    <source>
        <dbReference type="EMBL" id="XCD09734.1"/>
    </source>
</evidence>
<protein>
    <submittedName>
        <fullName evidence="1">Uncharacterized protein</fullName>
    </submittedName>
</protein>
<sequence>MATVKFIPRVVSYMGDNYKIGSILAWTPRLCCRCGERPAQMGAECNQCYKEDIYGESQGK</sequence>
<dbReference type="EMBL" id="PP819608">
    <property type="protein sequence ID" value="XCD09734.1"/>
    <property type="molecule type" value="Genomic_DNA"/>
</dbReference>